<accession>A0A9J7BZ10</accession>
<evidence type="ECO:0000313" key="2">
    <source>
        <dbReference type="EMBL" id="UWZ86917.1"/>
    </source>
</evidence>
<gene>
    <name evidence="2" type="ORF">MOP44_13435</name>
</gene>
<feature type="region of interest" description="Disordered" evidence="1">
    <location>
        <begin position="1"/>
        <end position="31"/>
    </location>
</feature>
<dbReference type="KEGG" id="orp:MOP44_13435"/>
<evidence type="ECO:0008006" key="4">
    <source>
        <dbReference type="Google" id="ProtNLM"/>
    </source>
</evidence>
<dbReference type="Pfam" id="PF11306">
    <property type="entry name" value="DUF3108"/>
    <property type="match status" value="1"/>
</dbReference>
<organism evidence="2 3">
    <name type="scientific">Occallatibacter riparius</name>
    <dbReference type="NCBI Taxonomy" id="1002689"/>
    <lineage>
        <taxon>Bacteria</taxon>
        <taxon>Pseudomonadati</taxon>
        <taxon>Acidobacteriota</taxon>
        <taxon>Terriglobia</taxon>
        <taxon>Terriglobales</taxon>
        <taxon>Acidobacteriaceae</taxon>
        <taxon>Occallatibacter</taxon>
    </lineage>
</organism>
<proteinExistence type="predicted"/>
<dbReference type="InterPro" id="IPR021457">
    <property type="entry name" value="DUF3108"/>
</dbReference>
<dbReference type="EMBL" id="CP093313">
    <property type="protein sequence ID" value="UWZ86917.1"/>
    <property type="molecule type" value="Genomic_DNA"/>
</dbReference>
<reference evidence="2" key="1">
    <citation type="submission" date="2021-04" db="EMBL/GenBank/DDBJ databases">
        <title>Phylogenetic analysis of Acidobacteriaceae.</title>
        <authorList>
            <person name="Qiu L."/>
            <person name="Zhang Q."/>
        </authorList>
    </citation>
    <scope>NUCLEOTIDE SEQUENCE</scope>
    <source>
        <strain evidence="2">DSM 25168</strain>
    </source>
</reference>
<evidence type="ECO:0000313" key="3">
    <source>
        <dbReference type="Proteomes" id="UP001059380"/>
    </source>
</evidence>
<feature type="compositionally biased region" description="Polar residues" evidence="1">
    <location>
        <begin position="1"/>
        <end position="18"/>
    </location>
</feature>
<sequence>MPSSARGRNTASSGQHTGASGKGVQVTSQSTRNNAHRMVACVRLVLWIGISGAVMPATNAADLNRDIARVKTGVFEYRDSDCGKNVGNSKITIQRLSGSGNLRFMNEANFSDGFSGFESQRWEAVTSPGFQPILARLAFVRDEEPFPIFDLSYEYGEVKGFLMRREDASAQRAKQAIDEAVPPGIVDQRIDWGAILASALEPGERIQFDVFDPVTGVGHVTAEVGSAQLIRVAAGTFRCYPVDYQIKKLNRTEHYRLFVSMRLPHIMVREDFPNGVVSELVRILAAAGDH</sequence>
<dbReference type="Proteomes" id="UP001059380">
    <property type="component" value="Chromosome"/>
</dbReference>
<name>A0A9J7BZ10_9BACT</name>
<keyword evidence="3" id="KW-1185">Reference proteome</keyword>
<protein>
    <recommendedName>
        <fullName evidence="4">DUF3108 domain-containing protein</fullName>
    </recommendedName>
</protein>
<dbReference type="AlphaFoldDB" id="A0A9J7BZ10"/>
<evidence type="ECO:0000256" key="1">
    <source>
        <dbReference type="SAM" id="MobiDB-lite"/>
    </source>
</evidence>
<dbReference type="RefSeq" id="WP_260796556.1">
    <property type="nucleotide sequence ID" value="NZ_CP093313.1"/>
</dbReference>